<organism evidence="2 3">
    <name type="scientific">Haemonchus contortus</name>
    <name type="common">Barber pole worm</name>
    <dbReference type="NCBI Taxonomy" id="6289"/>
    <lineage>
        <taxon>Eukaryota</taxon>
        <taxon>Metazoa</taxon>
        <taxon>Ecdysozoa</taxon>
        <taxon>Nematoda</taxon>
        <taxon>Chromadorea</taxon>
        <taxon>Rhabditida</taxon>
        <taxon>Rhabditina</taxon>
        <taxon>Rhabditomorpha</taxon>
        <taxon>Strongyloidea</taxon>
        <taxon>Trichostrongylidae</taxon>
        <taxon>Haemonchus</taxon>
    </lineage>
</organism>
<dbReference type="OMA" id="VAICEED"/>
<name>A0A7I4YBR1_HAECO</name>
<evidence type="ECO:0000313" key="2">
    <source>
        <dbReference type="Proteomes" id="UP000025227"/>
    </source>
</evidence>
<dbReference type="AlphaFoldDB" id="A0A7I4YBR1"/>
<reference evidence="3" key="1">
    <citation type="submission" date="2020-12" db="UniProtKB">
        <authorList>
            <consortium name="WormBaseParasite"/>
        </authorList>
    </citation>
    <scope>IDENTIFICATION</scope>
    <source>
        <strain evidence="3">MHco3</strain>
    </source>
</reference>
<sequence>MKLRRTMARVLKFIQKSSFHLPSVTKRRVTETVAICEEDNDPNLVTSSTLKNAWSWIIKLHQSQINEKTLSLRQKLNMHQDGKGIWRCYGRLGKSFLPEDAKNPIFIFPNTTLAQLIIREAHGKLHRSTAHTMLEVRQKYWIPKLRQQVKKILRKCIECQKTNNLPYRYPPLAELPRRRVVRSRPFQDIGLDLFGPLRSRNTNGIRTKLYGCMFTCSTTRLLHIELISDNTTISFINALRRFMSRRGAPNSVTCDTAPTFLLAEKILTNDDDYTQPEEQLNNFMTNAGIKWIKITPYAPWKGGFYERLIKDIKLSLKRGRTIVDEDSLRPLRHPSILTEIEGCLNGRPLTYQEEDSEEISFIRPIDFIQKQITISYPMVNNKDDTEDPNFLPPREALQLRTRKQAQEALRSSMEVTECFWKLWNDAYLTSSREQHRKYLDQGRSTPKQPKEGQLVLLHDPILPRNTWRIGRITKLLPSNDEEIRLVELQLPNKHTTKRPINLLIPLELEQEEKAGHTKTMQTATPNPTVLVDHPYVIRPKRQKTQHYPYSKEEYQLNVIYQNNGGPGMCSNRARAPLLDLQVDAHPNSRRAS</sequence>
<dbReference type="Proteomes" id="UP000025227">
    <property type="component" value="Unplaced"/>
</dbReference>
<evidence type="ECO:0000313" key="3">
    <source>
        <dbReference type="WBParaSite" id="HCON_00078220-00001"/>
    </source>
</evidence>
<dbReference type="WBParaSite" id="HCON_00078220-00001">
    <property type="protein sequence ID" value="HCON_00078220-00001"/>
    <property type="gene ID" value="HCON_00078220"/>
</dbReference>
<dbReference type="InterPro" id="IPR041588">
    <property type="entry name" value="Integrase_H2C2"/>
</dbReference>
<proteinExistence type="predicted"/>
<evidence type="ECO:0000259" key="1">
    <source>
        <dbReference type="PROSITE" id="PS50994"/>
    </source>
</evidence>
<dbReference type="Gene3D" id="1.10.340.70">
    <property type="match status" value="1"/>
</dbReference>
<dbReference type="SUPFAM" id="SSF53098">
    <property type="entry name" value="Ribonuclease H-like"/>
    <property type="match status" value="1"/>
</dbReference>
<dbReference type="Pfam" id="PF17921">
    <property type="entry name" value="Integrase_H2C2"/>
    <property type="match status" value="1"/>
</dbReference>
<dbReference type="GO" id="GO:0015074">
    <property type="term" value="P:DNA integration"/>
    <property type="evidence" value="ECO:0007669"/>
    <property type="project" value="InterPro"/>
</dbReference>
<dbReference type="InterPro" id="IPR012337">
    <property type="entry name" value="RNaseH-like_sf"/>
</dbReference>
<dbReference type="PANTHER" id="PTHR47331">
    <property type="entry name" value="PHD-TYPE DOMAIN-CONTAINING PROTEIN"/>
    <property type="match status" value="1"/>
</dbReference>
<dbReference type="InterPro" id="IPR040676">
    <property type="entry name" value="DUF5641"/>
</dbReference>
<dbReference type="InterPro" id="IPR036397">
    <property type="entry name" value="RNaseH_sf"/>
</dbReference>
<keyword evidence="2" id="KW-1185">Reference proteome</keyword>
<dbReference type="GO" id="GO:0003676">
    <property type="term" value="F:nucleic acid binding"/>
    <property type="evidence" value="ECO:0007669"/>
    <property type="project" value="InterPro"/>
</dbReference>
<dbReference type="PROSITE" id="PS50994">
    <property type="entry name" value="INTEGRASE"/>
    <property type="match status" value="1"/>
</dbReference>
<feature type="domain" description="Integrase catalytic" evidence="1">
    <location>
        <begin position="181"/>
        <end position="372"/>
    </location>
</feature>
<dbReference type="Gene3D" id="3.30.420.10">
    <property type="entry name" value="Ribonuclease H-like superfamily/Ribonuclease H"/>
    <property type="match status" value="1"/>
</dbReference>
<dbReference type="OrthoDB" id="5866088at2759"/>
<dbReference type="Pfam" id="PF18701">
    <property type="entry name" value="DUF5641"/>
    <property type="match status" value="1"/>
</dbReference>
<accession>A0A7I4YBR1</accession>
<dbReference type="InterPro" id="IPR001584">
    <property type="entry name" value="Integrase_cat-core"/>
</dbReference>
<protein>
    <submittedName>
        <fullName evidence="3">Integrase catalytic domain-containing protein</fullName>
    </submittedName>
</protein>